<protein>
    <submittedName>
        <fullName evidence="7">ABC transporter substrate-binding protein</fullName>
    </submittedName>
</protein>
<proteinExistence type="predicted"/>
<dbReference type="InterPro" id="IPR050490">
    <property type="entry name" value="Bact_solute-bd_prot1"/>
</dbReference>
<keyword evidence="5" id="KW-0449">Lipoprotein</keyword>
<dbReference type="InterPro" id="IPR006059">
    <property type="entry name" value="SBP"/>
</dbReference>
<sequence>MTSRPHRVRRPTAVAAALAVIPLFAACGSSDTAGASNEVEGSTVVLTTITSLEPQFKEYADAYMKEFPDRTVEVRSTTDDGAEYAQQLATARLSEDLPDVFFNVDFLADTLAKNNVTLDLAPGIEEGKLGDLAMDDFLPQFVAQYRPLADPEQVTGLPVSADSVGLYYNKSLFEQAGVTEYPEADWTWEDMYRVAEEIQSKSDGAVTGLAAPLADGSAQIVYGPVIQAYGGYVYDAETGKSGIGQPEAVEAWTTLLEPYGTASGEYTTTGDDPTLQFSSGNIAMAIASRGAVPQTQLALTDADWDVQVLPTIDGSSTAGGGSYGLSIAQTSENQDAAWAFLAWFYDTDAGMKIAQEVGGVIPPTEDGISNGTWKDGEPPPASIEIFGESARTAVLLTQMPGASASVMAEATKKATQEVLLEGRDVAEAFQEAEETVNAAIAKETK</sequence>
<reference evidence="8" key="1">
    <citation type="journal article" date="2019" name="Int. J. Syst. Evol. Microbiol.">
        <title>The Global Catalogue of Microorganisms (GCM) 10K type strain sequencing project: providing services to taxonomists for standard genome sequencing and annotation.</title>
        <authorList>
            <consortium name="The Broad Institute Genomics Platform"/>
            <consortium name="The Broad Institute Genome Sequencing Center for Infectious Disease"/>
            <person name="Wu L."/>
            <person name="Ma J."/>
        </authorList>
    </citation>
    <scope>NUCLEOTIDE SEQUENCE [LARGE SCALE GENOMIC DNA]</scope>
    <source>
        <strain evidence="8">JCM 17975</strain>
    </source>
</reference>
<evidence type="ECO:0000256" key="4">
    <source>
        <dbReference type="ARBA" id="ARBA00023139"/>
    </source>
</evidence>
<keyword evidence="8" id="KW-1185">Reference proteome</keyword>
<organism evidence="7 8">
    <name type="scientific">Promicromonospora umidemergens</name>
    <dbReference type="NCBI Taxonomy" id="629679"/>
    <lineage>
        <taxon>Bacteria</taxon>
        <taxon>Bacillati</taxon>
        <taxon>Actinomycetota</taxon>
        <taxon>Actinomycetes</taxon>
        <taxon>Micrococcales</taxon>
        <taxon>Promicromonosporaceae</taxon>
        <taxon>Promicromonospora</taxon>
    </lineage>
</organism>
<evidence type="ECO:0000313" key="8">
    <source>
        <dbReference type="Proteomes" id="UP001500843"/>
    </source>
</evidence>
<evidence type="ECO:0000256" key="6">
    <source>
        <dbReference type="SAM" id="SignalP"/>
    </source>
</evidence>
<keyword evidence="2 6" id="KW-0732">Signal</keyword>
<dbReference type="RefSeq" id="WP_253874683.1">
    <property type="nucleotide sequence ID" value="NZ_BAABHM010000015.1"/>
</dbReference>
<gene>
    <name evidence="7" type="ORF">GCM10023198_33830</name>
</gene>
<dbReference type="Proteomes" id="UP001500843">
    <property type="component" value="Unassembled WGS sequence"/>
</dbReference>
<keyword evidence="1" id="KW-1003">Cell membrane</keyword>
<name>A0ABP8XHW5_9MICO</name>
<dbReference type="PROSITE" id="PS51257">
    <property type="entry name" value="PROKAR_LIPOPROTEIN"/>
    <property type="match status" value="1"/>
</dbReference>
<feature type="signal peptide" evidence="6">
    <location>
        <begin position="1"/>
        <end position="25"/>
    </location>
</feature>
<accession>A0ABP8XHW5</accession>
<dbReference type="PANTHER" id="PTHR43649:SF33">
    <property type="entry name" value="POLYGALACTURONAN_RHAMNOGALACTURONAN-BINDING PROTEIN YTCQ"/>
    <property type="match status" value="1"/>
</dbReference>
<dbReference type="Pfam" id="PF01547">
    <property type="entry name" value="SBP_bac_1"/>
    <property type="match status" value="1"/>
</dbReference>
<keyword evidence="4" id="KW-0564">Palmitate</keyword>
<evidence type="ECO:0000256" key="1">
    <source>
        <dbReference type="ARBA" id="ARBA00022475"/>
    </source>
</evidence>
<evidence type="ECO:0000256" key="2">
    <source>
        <dbReference type="ARBA" id="ARBA00022729"/>
    </source>
</evidence>
<evidence type="ECO:0000256" key="3">
    <source>
        <dbReference type="ARBA" id="ARBA00023136"/>
    </source>
</evidence>
<keyword evidence="3" id="KW-0472">Membrane</keyword>
<comment type="caution">
    <text evidence="7">The sequence shown here is derived from an EMBL/GenBank/DDBJ whole genome shotgun (WGS) entry which is preliminary data.</text>
</comment>
<evidence type="ECO:0000256" key="5">
    <source>
        <dbReference type="ARBA" id="ARBA00023288"/>
    </source>
</evidence>
<dbReference type="SUPFAM" id="SSF53850">
    <property type="entry name" value="Periplasmic binding protein-like II"/>
    <property type="match status" value="1"/>
</dbReference>
<dbReference type="Gene3D" id="3.40.190.10">
    <property type="entry name" value="Periplasmic binding protein-like II"/>
    <property type="match status" value="1"/>
</dbReference>
<evidence type="ECO:0000313" key="7">
    <source>
        <dbReference type="EMBL" id="GAA4708414.1"/>
    </source>
</evidence>
<dbReference type="CDD" id="cd13585">
    <property type="entry name" value="PBP2_TMBP_like"/>
    <property type="match status" value="1"/>
</dbReference>
<feature type="chain" id="PRO_5045432360" evidence="6">
    <location>
        <begin position="26"/>
        <end position="445"/>
    </location>
</feature>
<dbReference type="PANTHER" id="PTHR43649">
    <property type="entry name" value="ARABINOSE-BINDING PROTEIN-RELATED"/>
    <property type="match status" value="1"/>
</dbReference>
<dbReference type="EMBL" id="BAABHM010000015">
    <property type="protein sequence ID" value="GAA4708414.1"/>
    <property type="molecule type" value="Genomic_DNA"/>
</dbReference>